<comment type="subcellular location">
    <subcellularLocation>
        <location evidence="1">Cell membrane</location>
        <topology evidence="1">Multi-pass membrane protein</topology>
    </subcellularLocation>
    <subcellularLocation>
        <location evidence="7">Membrane</location>
        <topology evidence="7">Multi-pass membrane protein</topology>
    </subcellularLocation>
</comment>
<dbReference type="Proteomes" id="UP001142810">
    <property type="component" value="Unassembled WGS sequence"/>
</dbReference>
<organism evidence="10 11">
    <name type="scientific">Alteromonas aquimaris</name>
    <dbReference type="NCBI Taxonomy" id="2998417"/>
    <lineage>
        <taxon>Bacteria</taxon>
        <taxon>Pseudomonadati</taxon>
        <taxon>Pseudomonadota</taxon>
        <taxon>Gammaproteobacteria</taxon>
        <taxon>Alteromonadales</taxon>
        <taxon>Alteromonadaceae</taxon>
        <taxon>Alteromonas/Salinimonas group</taxon>
        <taxon>Alteromonas</taxon>
    </lineage>
</organism>
<feature type="transmembrane region" description="Helical" evidence="8">
    <location>
        <begin position="278"/>
        <end position="298"/>
    </location>
</feature>
<reference evidence="10" key="1">
    <citation type="submission" date="2022-11" db="EMBL/GenBank/DDBJ databases">
        <title>Alteromonas sp. nov., isolated from sea water of the Qingdao.</title>
        <authorList>
            <person name="Wang Q."/>
        </authorList>
    </citation>
    <scope>NUCLEOTIDE SEQUENCE</scope>
    <source>
        <strain evidence="10">ASW11-7</strain>
    </source>
</reference>
<evidence type="ECO:0000313" key="11">
    <source>
        <dbReference type="Proteomes" id="UP001142810"/>
    </source>
</evidence>
<evidence type="ECO:0000259" key="9">
    <source>
        <dbReference type="Pfam" id="PF00361"/>
    </source>
</evidence>
<keyword evidence="5 8" id="KW-1133">Transmembrane helix</keyword>
<dbReference type="PANTHER" id="PTHR42703">
    <property type="entry name" value="NADH DEHYDROGENASE"/>
    <property type="match status" value="1"/>
</dbReference>
<comment type="caution">
    <text evidence="10">The sequence shown here is derived from an EMBL/GenBank/DDBJ whole genome shotgun (WGS) entry which is preliminary data.</text>
</comment>
<evidence type="ECO:0000256" key="5">
    <source>
        <dbReference type="ARBA" id="ARBA00022989"/>
    </source>
</evidence>
<proteinExistence type="inferred from homology"/>
<evidence type="ECO:0000256" key="6">
    <source>
        <dbReference type="ARBA" id="ARBA00023136"/>
    </source>
</evidence>
<dbReference type="EMBL" id="JAPFRD010000011">
    <property type="protein sequence ID" value="MCW8109521.1"/>
    <property type="molecule type" value="Genomic_DNA"/>
</dbReference>
<feature type="transmembrane region" description="Helical" evidence="8">
    <location>
        <begin position="457"/>
        <end position="477"/>
    </location>
</feature>
<evidence type="ECO:0000256" key="7">
    <source>
        <dbReference type="RuleBase" id="RU000320"/>
    </source>
</evidence>
<evidence type="ECO:0000256" key="1">
    <source>
        <dbReference type="ARBA" id="ARBA00004651"/>
    </source>
</evidence>
<feature type="domain" description="NADH:quinone oxidoreductase/Mrp antiporter transmembrane" evidence="9">
    <location>
        <begin position="130"/>
        <end position="421"/>
    </location>
</feature>
<evidence type="ECO:0000313" key="10">
    <source>
        <dbReference type="EMBL" id="MCW8109521.1"/>
    </source>
</evidence>
<keyword evidence="4 7" id="KW-0812">Transmembrane</keyword>
<keyword evidence="6 8" id="KW-0472">Membrane</keyword>
<evidence type="ECO:0000256" key="4">
    <source>
        <dbReference type="ARBA" id="ARBA00022692"/>
    </source>
</evidence>
<dbReference type="PANTHER" id="PTHR42703:SF1">
    <property type="entry name" value="NA(+)_H(+) ANTIPORTER SUBUNIT D1"/>
    <property type="match status" value="1"/>
</dbReference>
<feature type="transmembrane region" description="Helical" evidence="8">
    <location>
        <begin position="136"/>
        <end position="153"/>
    </location>
</feature>
<feature type="transmembrane region" description="Helical" evidence="8">
    <location>
        <begin position="376"/>
        <end position="396"/>
    </location>
</feature>
<dbReference type="InterPro" id="IPR050586">
    <property type="entry name" value="CPA3_Na-H_Antiporter_D"/>
</dbReference>
<accession>A0ABT3P9R5</accession>
<dbReference type="InterPro" id="IPR001750">
    <property type="entry name" value="ND/Mrp_TM"/>
</dbReference>
<evidence type="ECO:0000256" key="8">
    <source>
        <dbReference type="SAM" id="Phobius"/>
    </source>
</evidence>
<dbReference type="Pfam" id="PF00361">
    <property type="entry name" value="Proton_antipo_M"/>
    <property type="match status" value="1"/>
</dbReference>
<feature type="transmembrane region" description="Helical" evidence="8">
    <location>
        <begin position="79"/>
        <end position="101"/>
    </location>
</feature>
<feature type="transmembrane region" description="Helical" evidence="8">
    <location>
        <begin position="165"/>
        <end position="188"/>
    </location>
</feature>
<protein>
    <submittedName>
        <fullName evidence="10">Proton-conducting transporter membrane subunit</fullName>
    </submittedName>
</protein>
<evidence type="ECO:0000256" key="3">
    <source>
        <dbReference type="ARBA" id="ARBA00022475"/>
    </source>
</evidence>
<keyword evidence="11" id="KW-1185">Reference proteome</keyword>
<feature type="transmembrane region" description="Helical" evidence="8">
    <location>
        <begin position="208"/>
        <end position="232"/>
    </location>
</feature>
<feature type="transmembrane region" description="Helical" evidence="8">
    <location>
        <begin position="310"/>
        <end position="330"/>
    </location>
</feature>
<feature type="transmembrane region" description="Helical" evidence="8">
    <location>
        <begin position="113"/>
        <end position="130"/>
    </location>
</feature>
<dbReference type="RefSeq" id="WP_265618305.1">
    <property type="nucleotide sequence ID" value="NZ_JAPFRD010000011.1"/>
</dbReference>
<gene>
    <name evidence="10" type="ORF">OPS25_13505</name>
</gene>
<feature type="transmembrane region" description="Helical" evidence="8">
    <location>
        <begin position="416"/>
        <end position="436"/>
    </location>
</feature>
<keyword evidence="3" id="KW-1003">Cell membrane</keyword>
<evidence type="ECO:0000256" key="2">
    <source>
        <dbReference type="ARBA" id="ARBA00005346"/>
    </source>
</evidence>
<feature type="transmembrane region" description="Helical" evidence="8">
    <location>
        <begin position="244"/>
        <end position="266"/>
    </location>
</feature>
<name>A0ABT3P9R5_9ALTE</name>
<comment type="similarity">
    <text evidence="2">Belongs to the CPA3 antiporters (TC 2.A.63) subunit D family.</text>
</comment>
<dbReference type="PRINTS" id="PR01434">
    <property type="entry name" value="NADHDHGNASE5"/>
</dbReference>
<feature type="transmembrane region" description="Helical" evidence="8">
    <location>
        <begin position="6"/>
        <end position="24"/>
    </location>
</feature>
<feature type="transmembrane region" description="Helical" evidence="8">
    <location>
        <begin position="336"/>
        <end position="355"/>
    </location>
</feature>
<sequence>MTDQMLMLLTFLIPFFGAIIISRLDNHPNVRELVTIATATSLFVVVLNLYLNFEGSSIIPWTLAEPAEGLAVTFVINKLGLMFALIASSLWLVTSIYAIGYMRSHEEQNQTRFYVMFAIAIAAVMAIAFSDNLFTLFIFYEVLTLSTYPLVTHKGDEKSKRSGRVYLGILMGTSIGLFLFGILIVWQLSGSLTFTEGGVLQGHISSGWIAGLYLLFLFGIGKAAVMPIHRWLPAAMVAPTPVSALLHAVAVVKAGVFALLKVTLFIFGPELLQGSFWYQWLIFLPLLTILLASLVALTRDNLKERLAYSTISQLSYIVLGIMMVNSIGMFGGALHIAMHAFAKISLFFAAGAILITAHKTQISQLAGLGRQMPFTFGVFTIGTLSIIGLPPLAGFWSKWYLIMGGIEFTGAEFIRWSIVSTLLISSLLNIYYLGIIPLKGYFGTSQDTQPSVGIKEAPLPCLVGLAIPAALCIYLFFHPEPFYSLAQIGSQGGLEPGSSGAQNE</sequence>